<keyword evidence="2" id="KW-1185">Reference proteome</keyword>
<dbReference type="eggNOG" id="ENOG502QQ4F">
    <property type="taxonomic scope" value="Eukaryota"/>
</dbReference>
<evidence type="ECO:0000313" key="1">
    <source>
        <dbReference type="EMBL" id="EGI58236.1"/>
    </source>
</evidence>
<reference evidence="1" key="1">
    <citation type="submission" date="2011-02" db="EMBL/GenBank/DDBJ databases">
        <title>The genome of the leaf-cutting ant Acromyrmex echinatior suggests key adaptations to social evolution and fungus farming.</title>
        <authorList>
            <person name="Nygaard S."/>
            <person name="Zhang G."/>
        </authorList>
    </citation>
    <scope>NUCLEOTIDE SEQUENCE</scope>
</reference>
<dbReference type="EMBL" id="GL888730">
    <property type="protein sequence ID" value="EGI58236.1"/>
    <property type="molecule type" value="Genomic_DNA"/>
</dbReference>
<evidence type="ECO:0000313" key="2">
    <source>
        <dbReference type="Proteomes" id="UP000007755"/>
    </source>
</evidence>
<dbReference type="PANTHER" id="PTHR23053">
    <property type="entry name" value="DLEC1 DELETED IN LUNG AND ESOPHAGEAL CANCER 1"/>
    <property type="match status" value="1"/>
</dbReference>
<dbReference type="GO" id="GO:1904158">
    <property type="term" value="P:axonemal central apparatus assembly"/>
    <property type="evidence" value="ECO:0007669"/>
    <property type="project" value="TreeGrafter"/>
</dbReference>
<dbReference type="InParanoid" id="F4X5N1"/>
<organism evidence="2">
    <name type="scientific">Acromyrmex echinatior</name>
    <name type="common">Panamanian leafcutter ant</name>
    <name type="synonym">Acromyrmex octospinosus echinatior</name>
    <dbReference type="NCBI Taxonomy" id="103372"/>
    <lineage>
        <taxon>Eukaryota</taxon>
        <taxon>Metazoa</taxon>
        <taxon>Ecdysozoa</taxon>
        <taxon>Arthropoda</taxon>
        <taxon>Hexapoda</taxon>
        <taxon>Insecta</taxon>
        <taxon>Pterygota</taxon>
        <taxon>Neoptera</taxon>
        <taxon>Endopterygota</taxon>
        <taxon>Hymenoptera</taxon>
        <taxon>Apocrita</taxon>
        <taxon>Aculeata</taxon>
        <taxon>Formicoidea</taxon>
        <taxon>Formicidae</taxon>
        <taxon>Myrmicinae</taxon>
        <taxon>Acromyrmex</taxon>
    </lineage>
</organism>
<gene>
    <name evidence="1" type="ORF">G5I_13669</name>
</gene>
<protein>
    <submittedName>
        <fullName evidence="1">Hydrocephalus-inducing protein-like protein</fullName>
    </submittedName>
</protein>
<dbReference type="OrthoDB" id="442692at2759"/>
<dbReference type="STRING" id="103372.F4X5N1"/>
<dbReference type="AlphaFoldDB" id="F4X5N1"/>
<dbReference type="GO" id="GO:0003341">
    <property type="term" value="P:cilium movement"/>
    <property type="evidence" value="ECO:0007669"/>
    <property type="project" value="TreeGrafter"/>
</dbReference>
<dbReference type="PANTHER" id="PTHR23053:SF0">
    <property type="entry name" value="HYDROCEPHALUS-INDUCING PROTEIN HOMOLOG"/>
    <property type="match status" value="1"/>
</dbReference>
<accession>F4X5N1</accession>
<dbReference type="InterPro" id="IPR013783">
    <property type="entry name" value="Ig-like_fold"/>
</dbReference>
<name>F4X5N1_ACREC</name>
<sequence>MENLELPELIIPIVGRSLLPYCHFDIPESDYLSSDRRDMKLPGPIGYQPDDNSLPEGTRVIELEVIGISGSHIKKFRMINPTSDDYHFIWEDRTRHVEDEISKFHCALPEGIAERGKQVDFAFTFLAENIGTFESFWLFRVEKYNLEYLFLFVATVREPSVCCSRVHLKMRPTVMGINVRESISIINKEEFQIPFQITRDSLYSEGRLQYLKITPINGTLPAKGEQIFWVEYQPTLVGEFQFSVKCIIKRMKAPLTIFVTTTTYDIIVSVTYVDQNRQIVQLNQDKENIIDCGKLLLKAPVTVVFEIINSSKMTFYYSWDLGMTSEIISRNMYTIAMPQKQDHVLSKSRSICSLIVTALQKTVIKNHPILLKISRGPTYRLILKATANKPILEFSFNYYDFGPCYIRDVSTIPYRVDLRITNSDDVSYILECKFEEKPHISVNLDALSETIVARSSIIIPITFRPLEQVHYRDDLHFIINSTIEKKITVTGEGIIYKIRLVNPRDKSVDLGSLPLNKTTSRKVPVINDGRAALELKFDLMKNLPGYDLFHERVQNCSLIDQENSKMNHTQASITETKRSNVFDETLQTEPNLSQVLEIEPAESIVLQPGKIANIVVKYKPIHRMHPFVIKVAFQTNSTIQPLFILRGSCIGAEFHLNRTYVPFGIVVQGCLSEAKIVLLNTGDIGARFKWNTLKLPEDFNITPATGYCSPGMDINFVVSFQPIRHDSLIEGNGTLLLKLPDDKAPLVYCLRGLSLPPQVLQRITRQFPAKTKYTELLPVYNWLNRQQRFECQIENVNGKEPAENVEMFTFVGNSKIDVPANGQRDYRAEFYSYKESKYNFMVTFTNEEGEYQFYELQYDITRPQEIESIKLITVVRSPVCHALKLNNPLKKQHVTYMATCQHPYITIHNVPTLVAPLCSEIIKIKYHPLHSAEEITVALDINCEELGLFPYELRLRAISASPEKTTRVDAMLGSSVTFSLNVINHAENTTIFTIKVNNECFTTSKDIEVSALKSTSFDVTYEPCDIENVSATLTATSEIAGQFVFPLIGTYSLPKPQGPYTVATNAPASIPFKNIFRETKSFELILDDPEVFVTSTSLDKIKQKQQISLAKIKIEA</sequence>
<dbReference type="Proteomes" id="UP000007755">
    <property type="component" value="Unassembled WGS sequence"/>
</dbReference>
<proteinExistence type="predicted"/>
<dbReference type="InterPro" id="IPR033305">
    <property type="entry name" value="Hydin-like"/>
</dbReference>
<dbReference type="GO" id="GO:0005930">
    <property type="term" value="C:axoneme"/>
    <property type="evidence" value="ECO:0007669"/>
    <property type="project" value="TreeGrafter"/>
</dbReference>
<dbReference type="Gene3D" id="2.60.40.10">
    <property type="entry name" value="Immunoglobulins"/>
    <property type="match status" value="3"/>
</dbReference>